<name>A0ABW1XNW5_9ALTE</name>
<accession>A0ABW1XNW5</accession>
<evidence type="ECO:0000313" key="4">
    <source>
        <dbReference type="Proteomes" id="UP001596364"/>
    </source>
</evidence>
<organism evidence="3 4">
    <name type="scientific">Pseudobowmanella zhangzhouensis</name>
    <dbReference type="NCBI Taxonomy" id="1537679"/>
    <lineage>
        <taxon>Bacteria</taxon>
        <taxon>Pseudomonadati</taxon>
        <taxon>Pseudomonadota</taxon>
        <taxon>Gammaproteobacteria</taxon>
        <taxon>Alteromonadales</taxon>
        <taxon>Alteromonadaceae</taxon>
    </lineage>
</organism>
<reference evidence="4" key="1">
    <citation type="journal article" date="2019" name="Int. J. Syst. Evol. Microbiol.">
        <title>The Global Catalogue of Microorganisms (GCM) 10K type strain sequencing project: providing services to taxonomists for standard genome sequencing and annotation.</title>
        <authorList>
            <consortium name="The Broad Institute Genomics Platform"/>
            <consortium name="The Broad Institute Genome Sequencing Center for Infectious Disease"/>
            <person name="Wu L."/>
            <person name="Ma J."/>
        </authorList>
    </citation>
    <scope>NUCLEOTIDE SEQUENCE [LARGE SCALE GENOMIC DNA]</scope>
    <source>
        <strain evidence="4">CGMCC 1.16031</strain>
    </source>
</reference>
<dbReference type="SMART" id="SM01080">
    <property type="entry name" value="CHASE2"/>
    <property type="match status" value="1"/>
</dbReference>
<evidence type="ECO:0000256" key="1">
    <source>
        <dbReference type="SAM" id="Phobius"/>
    </source>
</evidence>
<feature type="transmembrane region" description="Helical" evidence="1">
    <location>
        <begin position="404"/>
        <end position="427"/>
    </location>
</feature>
<dbReference type="RefSeq" id="WP_131257638.1">
    <property type="nucleotide sequence ID" value="NZ_JBHSUS010000001.1"/>
</dbReference>
<feature type="transmembrane region" description="Helical" evidence="1">
    <location>
        <begin position="433"/>
        <end position="454"/>
    </location>
</feature>
<keyword evidence="1" id="KW-1133">Transmembrane helix</keyword>
<dbReference type="EMBL" id="JBHSUS010000001">
    <property type="protein sequence ID" value="MFC6441608.1"/>
    <property type="molecule type" value="Genomic_DNA"/>
</dbReference>
<dbReference type="Pfam" id="PF05226">
    <property type="entry name" value="CHASE2"/>
    <property type="match status" value="1"/>
</dbReference>
<evidence type="ECO:0000259" key="2">
    <source>
        <dbReference type="SMART" id="SM01080"/>
    </source>
</evidence>
<gene>
    <name evidence="3" type="ORF">ACFP85_15750</name>
</gene>
<proteinExistence type="predicted"/>
<feature type="transmembrane region" description="Helical" evidence="1">
    <location>
        <begin position="370"/>
        <end position="392"/>
    </location>
</feature>
<comment type="caution">
    <text evidence="3">The sequence shown here is derived from an EMBL/GenBank/DDBJ whole genome shotgun (WGS) entry which is preliminary data.</text>
</comment>
<evidence type="ECO:0000313" key="3">
    <source>
        <dbReference type="EMBL" id="MFC6441608.1"/>
    </source>
</evidence>
<dbReference type="Proteomes" id="UP001596364">
    <property type="component" value="Unassembled WGS sequence"/>
</dbReference>
<feature type="transmembrane region" description="Helical" evidence="1">
    <location>
        <begin position="34"/>
        <end position="52"/>
    </location>
</feature>
<keyword evidence="1" id="KW-0812">Transmembrane</keyword>
<keyword evidence="1" id="KW-0472">Membrane</keyword>
<keyword evidence="4" id="KW-1185">Reference proteome</keyword>
<sequence length="458" mass="50806">MRKKAKGSLGKVSLSQKDTVQKTKGLHWRIFESFLSPLGILAIWAVIFSFTLDLDIFSHLARQAKSEQIAELQTSSKDIVVIEFDALSMAQLGDNADEAAGIFQLVDTLLAHAKPKQIVLDYALMDKQSTPIAFKADYAQRLTWGVVPFWRGSERIVQGYHPSVFQLSKRDEYRLSRLQQPWGHLHLGLTPGTQNAVSRIELIQNEGGMLTPSLALAAYWRGEFSQPLSDAMINFKHGDTPNCELALFDKMPPCDLLVQPNVFYAPPLPSYFPQFSAFDLMADDFSSWSSMLDGKYVLISSTWSPESDHYHNGLSSVSDVIGSMLSMIGFMDVTKKAGAVPGVYYHAAILESLLNDNVGFPVAAGASHTLIHSVSPVLMLFLLCLLIKKLVAQVGLTLNEDHHFWSLLLVVCVIGFPIFEAQAVYALCQLNTLVYLMLPYMISCVIGTFIILGARHDD</sequence>
<feature type="domain" description="CHASE2" evidence="2">
    <location>
        <begin position="57"/>
        <end position="384"/>
    </location>
</feature>
<protein>
    <submittedName>
        <fullName evidence="3">CHASE2 domain-containing protein</fullName>
    </submittedName>
</protein>
<dbReference type="InterPro" id="IPR007890">
    <property type="entry name" value="CHASE2"/>
</dbReference>